<dbReference type="Pfam" id="PF00501">
    <property type="entry name" value="AMP-binding"/>
    <property type="match status" value="1"/>
</dbReference>
<dbReference type="Proteomes" id="UP001501231">
    <property type="component" value="Unassembled WGS sequence"/>
</dbReference>
<dbReference type="NCBIfam" id="TIGR02262">
    <property type="entry name" value="benz_CoA_lig"/>
    <property type="match status" value="1"/>
</dbReference>
<dbReference type="InterPro" id="IPR011957">
    <property type="entry name" value="Benz_CoA_lig"/>
</dbReference>
<name>A0ABN3KGW1_9ACTN</name>
<dbReference type="SUPFAM" id="SSF56801">
    <property type="entry name" value="Acetyl-CoA synthetase-like"/>
    <property type="match status" value="1"/>
</dbReference>
<sequence length="563" mass="60565">MRMRDVEDWLTCFRIREAAVMTEVFNAADHLVDRHLRAGNGDRPALITPGRTLTYRQLSDEVRRVAAGLRALGVRPEERVLMCMADDVELFAALLAAMRVGAVAVPCSTMLTGPELGKLVTDSRCRVVLGSGEFGQAVRGALQDAPEVRHTVLTGDDVSLLPGHVQGRTWQEFLKAGADKETEDGKETGDGAAGVHPSWPDSPALWLYTSGTTGKPKAAMHRHIDIKLVAELYGRQVLGMGPGDRCLSVAKLFFAYGIGNSMFFPLSAGATALLEPARPTPGLFARRASADQATLLFGTPSFWGPLLASDVPDDAFATVRQGVSAGEALPPRMFHRMAERFGVEVLDGIGSTEMLHIFISNRAGKVHPGSSGTPVPGYDIELRDTEGGLIEGIGEPGELYVRGDSAAVGYWCRAATSRHVFLGDWVRTGDTYVRNDDGTYTCLGRTNDLLKAGGIWVSPTEVEERLLAHPDVAEVAVVAVPDADDLDKPVACVVPGPGSRIDPEELIAWCREGLASFKRPRGVIGLTELPKTATGKIRRNVLRDLARSEFQAGFGTGKDEETG</sequence>
<gene>
    <name evidence="4" type="ORF">GCM10010191_94900</name>
</gene>
<evidence type="ECO:0000313" key="5">
    <source>
        <dbReference type="Proteomes" id="UP001501231"/>
    </source>
</evidence>
<dbReference type="Gene3D" id="3.40.50.12780">
    <property type="entry name" value="N-terminal domain of ligase-like"/>
    <property type="match status" value="1"/>
</dbReference>
<dbReference type="InterPro" id="IPR042099">
    <property type="entry name" value="ANL_N_sf"/>
</dbReference>
<feature type="domain" description="AMP-dependent synthetase/ligase" evidence="2">
    <location>
        <begin position="38"/>
        <end position="411"/>
    </location>
</feature>
<protein>
    <submittedName>
        <fullName evidence="4">Benzoate-CoA ligase family protein</fullName>
    </submittedName>
</protein>
<proteinExistence type="predicted"/>
<evidence type="ECO:0000259" key="2">
    <source>
        <dbReference type="Pfam" id="PF00501"/>
    </source>
</evidence>
<keyword evidence="1 4" id="KW-0436">Ligase</keyword>
<keyword evidence="5" id="KW-1185">Reference proteome</keyword>
<dbReference type="PANTHER" id="PTHR43352:SF1">
    <property type="entry name" value="ANTHRANILATE--COA LIGASE"/>
    <property type="match status" value="1"/>
</dbReference>
<dbReference type="PANTHER" id="PTHR43352">
    <property type="entry name" value="ACETYL-COA SYNTHETASE"/>
    <property type="match status" value="1"/>
</dbReference>
<dbReference type="GO" id="GO:0016874">
    <property type="term" value="F:ligase activity"/>
    <property type="evidence" value="ECO:0007669"/>
    <property type="project" value="UniProtKB-KW"/>
</dbReference>
<accession>A0ABN3KGW1</accession>
<feature type="domain" description="AMP-binding enzyme C-terminal" evidence="3">
    <location>
        <begin position="461"/>
        <end position="536"/>
    </location>
</feature>
<evidence type="ECO:0000259" key="3">
    <source>
        <dbReference type="Pfam" id="PF13193"/>
    </source>
</evidence>
<evidence type="ECO:0000313" key="4">
    <source>
        <dbReference type="EMBL" id="GAA2459627.1"/>
    </source>
</evidence>
<evidence type="ECO:0000256" key="1">
    <source>
        <dbReference type="ARBA" id="ARBA00022598"/>
    </source>
</evidence>
<dbReference type="Pfam" id="PF13193">
    <property type="entry name" value="AMP-binding_C"/>
    <property type="match status" value="1"/>
</dbReference>
<reference evidence="4 5" key="1">
    <citation type="journal article" date="2019" name="Int. J. Syst. Evol. Microbiol.">
        <title>The Global Catalogue of Microorganisms (GCM) 10K type strain sequencing project: providing services to taxonomists for standard genome sequencing and annotation.</title>
        <authorList>
            <consortium name="The Broad Institute Genomics Platform"/>
            <consortium name="The Broad Institute Genome Sequencing Center for Infectious Disease"/>
            <person name="Wu L."/>
            <person name="Ma J."/>
        </authorList>
    </citation>
    <scope>NUCLEOTIDE SEQUENCE [LARGE SCALE GENOMIC DNA]</scope>
    <source>
        <strain evidence="4 5">JCM 3325</strain>
    </source>
</reference>
<dbReference type="Gene3D" id="3.30.300.30">
    <property type="match status" value="1"/>
</dbReference>
<dbReference type="InterPro" id="IPR045851">
    <property type="entry name" value="AMP-bd_C_sf"/>
</dbReference>
<organism evidence="4 5">
    <name type="scientific">Actinomadura vinacea</name>
    <dbReference type="NCBI Taxonomy" id="115336"/>
    <lineage>
        <taxon>Bacteria</taxon>
        <taxon>Bacillati</taxon>
        <taxon>Actinomycetota</taxon>
        <taxon>Actinomycetes</taxon>
        <taxon>Streptosporangiales</taxon>
        <taxon>Thermomonosporaceae</taxon>
        <taxon>Actinomadura</taxon>
    </lineage>
</organism>
<dbReference type="EMBL" id="BAAARW010000050">
    <property type="protein sequence ID" value="GAA2459627.1"/>
    <property type="molecule type" value="Genomic_DNA"/>
</dbReference>
<comment type="caution">
    <text evidence="4">The sequence shown here is derived from an EMBL/GenBank/DDBJ whole genome shotgun (WGS) entry which is preliminary data.</text>
</comment>
<dbReference type="InterPro" id="IPR000873">
    <property type="entry name" value="AMP-dep_synth/lig_dom"/>
</dbReference>
<dbReference type="InterPro" id="IPR025110">
    <property type="entry name" value="AMP-bd_C"/>
</dbReference>